<feature type="signal peptide" evidence="1">
    <location>
        <begin position="1"/>
        <end position="18"/>
    </location>
</feature>
<evidence type="ECO:0000256" key="1">
    <source>
        <dbReference type="SAM" id="SignalP"/>
    </source>
</evidence>
<evidence type="ECO:0000313" key="2">
    <source>
        <dbReference type="EMBL" id="KAL3826833.1"/>
    </source>
</evidence>
<accession>A0ABD3SRD7</accession>
<name>A0ABD3SRD7_9STRA</name>
<sequence length="222" mass="24385">MNLFGSLLASFLVHQVSSFMVASHSSSVSCLMALPSVHQVSTDAFMKQLGHASQIIPLLHPQEDGKTLSDDETSALSAVLSRQFSHSDGIRGFFAVYLTSPESLTVEDVPAILAEAVKNSDKKVMVPLACMNVIMPTAMSSIHEDAELKECASKTAVNGMKILRLLKDDDYVIMNCKAIMSVCRGTGEGAEDMIEYWNRFFVNYKYADKQKEDIALMVAEFC</sequence>
<dbReference type="EMBL" id="JALLPB020000013">
    <property type="protein sequence ID" value="KAL3826833.1"/>
    <property type="molecule type" value="Genomic_DNA"/>
</dbReference>
<dbReference type="AlphaFoldDB" id="A0ABD3SRD7"/>
<keyword evidence="3" id="KW-1185">Reference proteome</keyword>
<feature type="chain" id="PRO_5044880900" evidence="1">
    <location>
        <begin position="19"/>
        <end position="222"/>
    </location>
</feature>
<keyword evidence="1" id="KW-0732">Signal</keyword>
<evidence type="ECO:0000313" key="3">
    <source>
        <dbReference type="Proteomes" id="UP001530377"/>
    </source>
</evidence>
<reference evidence="2 3" key="1">
    <citation type="submission" date="2024-10" db="EMBL/GenBank/DDBJ databases">
        <title>Updated reference genomes for cyclostephanoid diatoms.</title>
        <authorList>
            <person name="Roberts W.R."/>
            <person name="Alverson A.J."/>
        </authorList>
    </citation>
    <scope>NUCLEOTIDE SEQUENCE [LARGE SCALE GENOMIC DNA]</scope>
    <source>
        <strain evidence="2 3">AJA228-03</strain>
    </source>
</reference>
<organism evidence="2 3">
    <name type="scientific">Cyclostephanos tholiformis</name>
    <dbReference type="NCBI Taxonomy" id="382380"/>
    <lineage>
        <taxon>Eukaryota</taxon>
        <taxon>Sar</taxon>
        <taxon>Stramenopiles</taxon>
        <taxon>Ochrophyta</taxon>
        <taxon>Bacillariophyta</taxon>
        <taxon>Coscinodiscophyceae</taxon>
        <taxon>Thalassiosirophycidae</taxon>
        <taxon>Stephanodiscales</taxon>
        <taxon>Stephanodiscaceae</taxon>
        <taxon>Cyclostephanos</taxon>
    </lineage>
</organism>
<comment type="caution">
    <text evidence="2">The sequence shown here is derived from an EMBL/GenBank/DDBJ whole genome shotgun (WGS) entry which is preliminary data.</text>
</comment>
<protein>
    <submittedName>
        <fullName evidence="2">Uncharacterized protein</fullName>
    </submittedName>
</protein>
<dbReference type="Proteomes" id="UP001530377">
    <property type="component" value="Unassembled WGS sequence"/>
</dbReference>
<gene>
    <name evidence="2" type="ORF">ACHAXA_005675</name>
</gene>
<proteinExistence type="predicted"/>